<evidence type="ECO:0000313" key="1">
    <source>
        <dbReference type="EMBL" id="MBU9714628.1"/>
    </source>
</evidence>
<dbReference type="InterPro" id="IPR052159">
    <property type="entry name" value="Competence_DNA_uptake"/>
</dbReference>
<dbReference type="EMBL" id="JAHQCS010000182">
    <property type="protein sequence ID" value="MBU9714628.1"/>
    <property type="molecule type" value="Genomic_DNA"/>
</dbReference>
<name>A0ABS6JLU5_9BACI</name>
<organism evidence="1 2">
    <name type="scientific">Evansella tamaricis</name>
    <dbReference type="NCBI Taxonomy" id="2069301"/>
    <lineage>
        <taxon>Bacteria</taxon>
        <taxon>Bacillati</taxon>
        <taxon>Bacillota</taxon>
        <taxon>Bacilli</taxon>
        <taxon>Bacillales</taxon>
        <taxon>Bacillaceae</taxon>
        <taxon>Evansella</taxon>
    </lineage>
</organism>
<accession>A0ABS6JLU5</accession>
<sequence>MKKIILLYSLFSFLLIPFLTEIHVNADKVELNLNNDEIAYTFFDLTHGEATLIQGYEGTVLINTGHRNSQEELEDRLEMYHVNNINTLMITSKQSEYIGNLSWVLNNYPINRIIIPSSLKQSLAPALKQFTGDVALYKKGDSFSLLDDLRSEILYVEEHKGMDEGGSAFFLTHHTNKLLYLTVANMHVEEELVKEFDLKTTVFKVPDFGSDRGTSQNLLEEADPQVAVIFRNGEDRPSNFVLERLEETWIDVYQTSRIGSVTIKCTEEDYEVITVRPTEEEFFPKSWLTFQ</sequence>
<dbReference type="RefSeq" id="WP_217069347.1">
    <property type="nucleotide sequence ID" value="NZ_JAHQCS010000182.1"/>
</dbReference>
<evidence type="ECO:0000313" key="2">
    <source>
        <dbReference type="Proteomes" id="UP000784880"/>
    </source>
</evidence>
<dbReference type="PANTHER" id="PTHR30619:SF1">
    <property type="entry name" value="RECOMBINATION PROTEIN 2"/>
    <property type="match status" value="1"/>
</dbReference>
<gene>
    <name evidence="1" type="ORF">KS419_23055</name>
</gene>
<dbReference type="PANTHER" id="PTHR30619">
    <property type="entry name" value="DNA INTERNALIZATION/COMPETENCE PROTEIN COMEC/REC2"/>
    <property type="match status" value="1"/>
</dbReference>
<protein>
    <submittedName>
        <fullName evidence="1">Uncharacterized protein</fullName>
    </submittedName>
</protein>
<reference evidence="1 2" key="1">
    <citation type="submission" date="2021-06" db="EMBL/GenBank/DDBJ databases">
        <title>Bacillus sp. RD4P76, an endophyte from a halophyte.</title>
        <authorList>
            <person name="Sun J.-Q."/>
        </authorList>
    </citation>
    <scope>NUCLEOTIDE SEQUENCE [LARGE SCALE GENOMIC DNA]</scope>
    <source>
        <strain evidence="1 2">CGMCC 1.15917</strain>
    </source>
</reference>
<dbReference type="Proteomes" id="UP000784880">
    <property type="component" value="Unassembled WGS sequence"/>
</dbReference>
<keyword evidence="2" id="KW-1185">Reference proteome</keyword>
<proteinExistence type="predicted"/>
<comment type="caution">
    <text evidence="1">The sequence shown here is derived from an EMBL/GenBank/DDBJ whole genome shotgun (WGS) entry which is preliminary data.</text>
</comment>